<dbReference type="InterPro" id="IPR039614">
    <property type="entry name" value="PMI1-like"/>
</dbReference>
<dbReference type="RefSeq" id="XP_039138050.1">
    <property type="nucleotide sequence ID" value="XM_039282116.1"/>
</dbReference>
<dbReference type="InterPro" id="IPR019448">
    <property type="entry name" value="NT-C2"/>
</dbReference>
<evidence type="ECO:0000256" key="1">
    <source>
        <dbReference type="SAM" id="MobiDB-lite"/>
    </source>
</evidence>
<dbReference type="AlphaFoldDB" id="A0AB40CHC4"/>
<dbReference type="Proteomes" id="UP001515500">
    <property type="component" value="Chromosome 14"/>
</dbReference>
<feature type="region of interest" description="Disordered" evidence="1">
    <location>
        <begin position="1"/>
        <end position="67"/>
    </location>
</feature>
<dbReference type="PANTHER" id="PTHR33414:SF2">
    <property type="entry name" value="PROTEIN PLASTID MOVEMENT IMPAIRED 1"/>
    <property type="match status" value="1"/>
</dbReference>
<dbReference type="Pfam" id="PF21745">
    <property type="entry name" value="PMI1_PMIR1-2_C"/>
    <property type="match status" value="1"/>
</dbReference>
<name>A0AB40CHC4_DIOCR</name>
<feature type="compositionally biased region" description="Polar residues" evidence="1">
    <location>
        <begin position="17"/>
        <end position="28"/>
    </location>
</feature>
<reference evidence="4" key="1">
    <citation type="submission" date="2025-08" db="UniProtKB">
        <authorList>
            <consortium name="RefSeq"/>
        </authorList>
    </citation>
    <scope>IDENTIFICATION</scope>
</reference>
<dbReference type="PANTHER" id="PTHR33414">
    <property type="entry name" value="PROTEIN PLASTID MOVEMENT IMPAIRED 1-RELATED 1"/>
    <property type="match status" value="1"/>
</dbReference>
<keyword evidence="3" id="KW-1185">Reference proteome</keyword>
<organism evidence="3 4">
    <name type="scientific">Dioscorea cayennensis subsp. rotundata</name>
    <name type="common">White Guinea yam</name>
    <name type="synonym">Dioscorea rotundata</name>
    <dbReference type="NCBI Taxonomy" id="55577"/>
    <lineage>
        <taxon>Eukaryota</taxon>
        <taxon>Viridiplantae</taxon>
        <taxon>Streptophyta</taxon>
        <taxon>Embryophyta</taxon>
        <taxon>Tracheophyta</taxon>
        <taxon>Spermatophyta</taxon>
        <taxon>Magnoliopsida</taxon>
        <taxon>Liliopsida</taxon>
        <taxon>Dioscoreales</taxon>
        <taxon>Dioscoreaceae</taxon>
        <taxon>Dioscorea</taxon>
    </lineage>
</organism>
<dbReference type="GeneID" id="120275508"/>
<accession>A0AB40CHC4</accession>
<evidence type="ECO:0000259" key="2">
    <source>
        <dbReference type="PROSITE" id="PS51840"/>
    </source>
</evidence>
<proteinExistence type="predicted"/>
<protein>
    <submittedName>
        <fullName evidence="4">Protein PLASTID MOVEMENT IMPAIRED 1-like</fullName>
    </submittedName>
</protein>
<dbReference type="PROSITE" id="PS51840">
    <property type="entry name" value="C2_NT"/>
    <property type="match status" value="1"/>
</dbReference>
<gene>
    <name evidence="4" type="primary">LOC120275508</name>
</gene>
<dbReference type="Pfam" id="PF10358">
    <property type="entry name" value="NT-C2"/>
    <property type="match status" value="1"/>
</dbReference>
<dbReference type="InterPro" id="IPR048972">
    <property type="entry name" value="PMI1_PMIR1-2_C"/>
</dbReference>
<evidence type="ECO:0000313" key="3">
    <source>
        <dbReference type="Proteomes" id="UP001515500"/>
    </source>
</evidence>
<sequence length="760" mass="84051">MAERNRRAASFVLPRSLSPTPATVTMGSKSDRHSRSRRMSLSPWRSRPKTTEDTTDHHHFRRASSPAEPVVTEKKSLWSWKVMRALSRIGMRRVCCLFSIEVITIQNLPVSMNGLRLAIAVRKKESKDGCVRTMPVRVLQRSVDFEETLFIRCHIYCTGGIGTGKPLKLEPRQFVISAEAVDAPELDLGKSNVDLSDLVKESIERSLEGDPVRQWDAVLKLSGKAKGADLVLKLGFQIMEDGGITIYSKPEETKLVDKGSISSSSSYSWRQSKSSFSIASIQSMRLESSHTPSSEVLEIDIDDFYSTPFTQKSETELKVDDLDCPEFEVVEKGIEIQTAEPKKALTFCKNEAVEIMMTREATESALDVQEELVTKEFLQRFNLDSSEQKTEKASDLATPLKSDAATNQVKESESMVFLSELGQGLGSVIQTRDGGYLASLNPFGVEVSRKEVPKLAIQISRPFILYDHGLKSGLELFRRMAAMGSEKLISELLSLAALDELMGKTAEQIAFEGIASAIMNGRSKEGASSSAARSIAITKEMAKAMNEGKRERILTGVWSVDTKPIKIEDLLTFSLQKIETMAVEALKIQAEMADEEAPFDVSPLTSEESTRNPLSLFAPLEEAEKTGKIVTNVMLLVVAQLRDPVRQYEAVGAPVTAVVQATQVESREENEDVGFKVTGLHIGGLTMLSSGLKGTWDSEKQRLTATQWLSTYGLGKAGKKQNKPAQLKGGQDLLWSVSSRVMADLWLKHIRNPDVKIAYK</sequence>
<feature type="domain" description="C2 NT-type" evidence="2">
    <location>
        <begin position="86"/>
        <end position="240"/>
    </location>
</feature>
<evidence type="ECO:0000313" key="4">
    <source>
        <dbReference type="RefSeq" id="XP_039138050.1"/>
    </source>
</evidence>